<dbReference type="Pfam" id="PF01243">
    <property type="entry name" value="PNPOx_N"/>
    <property type="match status" value="1"/>
</dbReference>
<dbReference type="InterPro" id="IPR000659">
    <property type="entry name" value="Pyridox_Oxase"/>
</dbReference>
<reference evidence="9" key="2">
    <citation type="journal article" date="2023" name="IMA Fungus">
        <title>Comparative genomic study of the Penicillium genus elucidates a diverse pangenome and 15 lateral gene transfer events.</title>
        <authorList>
            <person name="Petersen C."/>
            <person name="Sorensen T."/>
            <person name="Nielsen M.R."/>
            <person name="Sondergaard T.E."/>
            <person name="Sorensen J.L."/>
            <person name="Fitzpatrick D.A."/>
            <person name="Frisvad J.C."/>
            <person name="Nielsen K.L."/>
        </authorList>
    </citation>
    <scope>NUCLEOTIDE SEQUENCE</scope>
    <source>
        <strain evidence="9">IBT 29677</strain>
    </source>
</reference>
<evidence type="ECO:0000256" key="7">
    <source>
        <dbReference type="ARBA" id="ARBA00023002"/>
    </source>
</evidence>
<dbReference type="OrthoDB" id="303614at2759"/>
<dbReference type="GO" id="GO:0008615">
    <property type="term" value="P:pyridoxine biosynthetic process"/>
    <property type="evidence" value="ECO:0007669"/>
    <property type="project" value="InterPro"/>
</dbReference>
<comment type="pathway">
    <text evidence="2">Cofactor metabolism; pyridoxal 5'-phosphate salvage; pyridoxal 5'-phosphate from pyridoxamine 5'-phosphate: step 1/1.</text>
</comment>
<comment type="cofactor">
    <cofactor evidence="1">
        <name>FMN</name>
        <dbReference type="ChEBI" id="CHEBI:58210"/>
    </cofactor>
</comment>
<dbReference type="EC" id="1.4.3.5" evidence="4"/>
<keyword evidence="10" id="KW-1185">Reference proteome</keyword>
<evidence type="ECO:0000256" key="3">
    <source>
        <dbReference type="ARBA" id="ARBA00005037"/>
    </source>
</evidence>
<dbReference type="InterPro" id="IPR011576">
    <property type="entry name" value="Pyridox_Oxase_N"/>
</dbReference>
<comment type="pathway">
    <text evidence="3">Cofactor metabolism; pyridoxal 5'-phosphate salvage; pyridoxal 5'-phosphate from pyridoxine 5'-phosphate: step 1/1.</text>
</comment>
<dbReference type="GO" id="GO:0004733">
    <property type="term" value="F:pyridoxamine phosphate oxidase activity"/>
    <property type="evidence" value="ECO:0007669"/>
    <property type="project" value="UniProtKB-EC"/>
</dbReference>
<proteinExistence type="predicted"/>
<evidence type="ECO:0000256" key="1">
    <source>
        <dbReference type="ARBA" id="ARBA00001917"/>
    </source>
</evidence>
<dbReference type="Proteomes" id="UP001147747">
    <property type="component" value="Unassembled WGS sequence"/>
</dbReference>
<evidence type="ECO:0000313" key="9">
    <source>
        <dbReference type="EMBL" id="KAJ5387445.1"/>
    </source>
</evidence>
<dbReference type="Gene3D" id="2.30.110.10">
    <property type="entry name" value="Electron Transport, Fmn-binding Protein, Chain A"/>
    <property type="match status" value="1"/>
</dbReference>
<gene>
    <name evidence="9" type="ORF">N7509_009986</name>
</gene>
<dbReference type="PANTHER" id="PTHR10851:SF0">
    <property type="entry name" value="PYRIDOXINE-5'-PHOSPHATE OXIDASE"/>
    <property type="match status" value="1"/>
</dbReference>
<dbReference type="AlphaFoldDB" id="A0A9W9VQP7"/>
<keyword evidence="6" id="KW-0288">FMN</keyword>
<feature type="domain" description="Pyridoxamine 5'-phosphate oxidase N-terminal" evidence="8">
    <location>
        <begin position="46"/>
        <end position="121"/>
    </location>
</feature>
<organism evidence="9 10">
    <name type="scientific">Penicillium cosmopolitanum</name>
    <dbReference type="NCBI Taxonomy" id="1131564"/>
    <lineage>
        <taxon>Eukaryota</taxon>
        <taxon>Fungi</taxon>
        <taxon>Dikarya</taxon>
        <taxon>Ascomycota</taxon>
        <taxon>Pezizomycotina</taxon>
        <taxon>Eurotiomycetes</taxon>
        <taxon>Eurotiomycetidae</taxon>
        <taxon>Eurotiales</taxon>
        <taxon>Aspergillaceae</taxon>
        <taxon>Penicillium</taxon>
    </lineage>
</organism>
<sequence length="128" mass="14264">MPDPTQSPAFRTILRKTKVLQGPFHPLSITNTPATPHTFFKEWYQEALDSNILEPHAMTLSTIDSSGYPDARVLILKNLDSRGWHFAIKADSPKGQQLANNPRAALTFYWPAMARQIRVRGGCGVFAG</sequence>
<evidence type="ECO:0000256" key="2">
    <source>
        <dbReference type="ARBA" id="ARBA00004738"/>
    </source>
</evidence>
<reference evidence="9" key="1">
    <citation type="submission" date="2022-12" db="EMBL/GenBank/DDBJ databases">
        <authorList>
            <person name="Petersen C."/>
        </authorList>
    </citation>
    <scope>NUCLEOTIDE SEQUENCE</scope>
    <source>
        <strain evidence="9">IBT 29677</strain>
    </source>
</reference>
<evidence type="ECO:0000259" key="8">
    <source>
        <dbReference type="Pfam" id="PF01243"/>
    </source>
</evidence>
<keyword evidence="5" id="KW-0285">Flavoprotein</keyword>
<evidence type="ECO:0000313" key="10">
    <source>
        <dbReference type="Proteomes" id="UP001147747"/>
    </source>
</evidence>
<dbReference type="GeneID" id="81373603"/>
<protein>
    <recommendedName>
        <fullName evidence="4">pyridoxal 5'-phosphate synthase</fullName>
        <ecNumber evidence="4">1.4.3.5</ecNumber>
    </recommendedName>
</protein>
<dbReference type="GO" id="GO:0010181">
    <property type="term" value="F:FMN binding"/>
    <property type="evidence" value="ECO:0007669"/>
    <property type="project" value="InterPro"/>
</dbReference>
<dbReference type="InterPro" id="IPR012349">
    <property type="entry name" value="Split_barrel_FMN-bd"/>
</dbReference>
<keyword evidence="7" id="KW-0560">Oxidoreductase</keyword>
<evidence type="ECO:0000256" key="5">
    <source>
        <dbReference type="ARBA" id="ARBA00022630"/>
    </source>
</evidence>
<comment type="caution">
    <text evidence="9">The sequence shown here is derived from an EMBL/GenBank/DDBJ whole genome shotgun (WGS) entry which is preliminary data.</text>
</comment>
<evidence type="ECO:0000256" key="6">
    <source>
        <dbReference type="ARBA" id="ARBA00022643"/>
    </source>
</evidence>
<dbReference type="EMBL" id="JAPZBU010000009">
    <property type="protein sequence ID" value="KAJ5387445.1"/>
    <property type="molecule type" value="Genomic_DNA"/>
</dbReference>
<name>A0A9W9VQP7_9EURO</name>
<accession>A0A9W9VQP7</accession>
<evidence type="ECO:0000256" key="4">
    <source>
        <dbReference type="ARBA" id="ARBA00012801"/>
    </source>
</evidence>
<dbReference type="PANTHER" id="PTHR10851">
    <property type="entry name" value="PYRIDOXINE-5-PHOSPHATE OXIDASE"/>
    <property type="match status" value="1"/>
</dbReference>
<dbReference type="SUPFAM" id="SSF50475">
    <property type="entry name" value="FMN-binding split barrel"/>
    <property type="match status" value="1"/>
</dbReference>
<dbReference type="RefSeq" id="XP_056485243.1">
    <property type="nucleotide sequence ID" value="XM_056634623.1"/>
</dbReference>